<evidence type="ECO:0000313" key="2">
    <source>
        <dbReference type="EMBL" id="KAL2488792.1"/>
    </source>
</evidence>
<accession>A0ABD1RK79</accession>
<feature type="region of interest" description="Disordered" evidence="1">
    <location>
        <begin position="112"/>
        <end position="134"/>
    </location>
</feature>
<evidence type="ECO:0000256" key="1">
    <source>
        <dbReference type="SAM" id="MobiDB-lite"/>
    </source>
</evidence>
<dbReference type="EMBL" id="JBFOLJ010000012">
    <property type="protein sequence ID" value="KAL2488792.1"/>
    <property type="molecule type" value="Genomic_DNA"/>
</dbReference>
<name>A0ABD1RK79_9LAMI</name>
<protein>
    <submittedName>
        <fullName evidence="2">Uncharacterized protein</fullName>
    </submittedName>
</protein>
<sequence length="134" mass="14967">MAVTSLEKRYKEGFPAICPIGSSIRLKYLVKEGTKNQRSEDQSNLFICQGLGDKFTNYTKPSGLVTSANYAKPSDLIQLGTVRGSLVSMPSPDKWGSLIRRPSLDKRGFLIRRPSPDKRGSITRRSSQTFPRVM</sequence>
<evidence type="ECO:0000313" key="3">
    <source>
        <dbReference type="Proteomes" id="UP001604277"/>
    </source>
</evidence>
<comment type="caution">
    <text evidence="2">The sequence shown here is derived from an EMBL/GenBank/DDBJ whole genome shotgun (WGS) entry which is preliminary data.</text>
</comment>
<reference evidence="3" key="1">
    <citation type="submission" date="2024-07" db="EMBL/GenBank/DDBJ databases">
        <title>Two chromosome-level genome assemblies of Korean endemic species Abeliophyllum distichum and Forsythia ovata (Oleaceae).</title>
        <authorList>
            <person name="Jang H."/>
        </authorList>
    </citation>
    <scope>NUCLEOTIDE SEQUENCE [LARGE SCALE GENOMIC DNA]</scope>
</reference>
<keyword evidence="3" id="KW-1185">Reference proteome</keyword>
<feature type="compositionally biased region" description="Polar residues" evidence="1">
    <location>
        <begin position="123"/>
        <end position="134"/>
    </location>
</feature>
<proteinExistence type="predicted"/>
<dbReference type="AlphaFoldDB" id="A0ABD1RK79"/>
<dbReference type="Proteomes" id="UP001604277">
    <property type="component" value="Unassembled WGS sequence"/>
</dbReference>
<organism evidence="2 3">
    <name type="scientific">Forsythia ovata</name>
    <dbReference type="NCBI Taxonomy" id="205694"/>
    <lineage>
        <taxon>Eukaryota</taxon>
        <taxon>Viridiplantae</taxon>
        <taxon>Streptophyta</taxon>
        <taxon>Embryophyta</taxon>
        <taxon>Tracheophyta</taxon>
        <taxon>Spermatophyta</taxon>
        <taxon>Magnoliopsida</taxon>
        <taxon>eudicotyledons</taxon>
        <taxon>Gunneridae</taxon>
        <taxon>Pentapetalae</taxon>
        <taxon>asterids</taxon>
        <taxon>lamiids</taxon>
        <taxon>Lamiales</taxon>
        <taxon>Oleaceae</taxon>
        <taxon>Forsythieae</taxon>
        <taxon>Forsythia</taxon>
    </lineage>
</organism>
<gene>
    <name evidence="2" type="ORF">Fot_42084</name>
</gene>